<dbReference type="EMBL" id="JAUJYO010000005">
    <property type="protein sequence ID" value="KAK1317960.1"/>
    <property type="molecule type" value="Genomic_DNA"/>
</dbReference>
<evidence type="ECO:0000313" key="2">
    <source>
        <dbReference type="Proteomes" id="UP001180020"/>
    </source>
</evidence>
<organism evidence="1 2">
    <name type="scientific">Acorus calamus</name>
    <name type="common">Sweet flag</name>
    <dbReference type="NCBI Taxonomy" id="4465"/>
    <lineage>
        <taxon>Eukaryota</taxon>
        <taxon>Viridiplantae</taxon>
        <taxon>Streptophyta</taxon>
        <taxon>Embryophyta</taxon>
        <taxon>Tracheophyta</taxon>
        <taxon>Spermatophyta</taxon>
        <taxon>Magnoliopsida</taxon>
        <taxon>Liliopsida</taxon>
        <taxon>Acoraceae</taxon>
        <taxon>Acorus</taxon>
    </lineage>
</organism>
<protein>
    <submittedName>
        <fullName evidence="1">Uncharacterized protein</fullName>
    </submittedName>
</protein>
<proteinExistence type="predicted"/>
<keyword evidence="2" id="KW-1185">Reference proteome</keyword>
<reference evidence="1" key="1">
    <citation type="journal article" date="2023" name="Nat. Commun.">
        <title>Diploid and tetraploid genomes of Acorus and the evolution of monocots.</title>
        <authorList>
            <person name="Ma L."/>
            <person name="Liu K.W."/>
            <person name="Li Z."/>
            <person name="Hsiao Y.Y."/>
            <person name="Qi Y."/>
            <person name="Fu T."/>
            <person name="Tang G.D."/>
            <person name="Zhang D."/>
            <person name="Sun W.H."/>
            <person name="Liu D.K."/>
            <person name="Li Y."/>
            <person name="Chen G.Z."/>
            <person name="Liu X.D."/>
            <person name="Liao X.Y."/>
            <person name="Jiang Y.T."/>
            <person name="Yu X."/>
            <person name="Hao Y."/>
            <person name="Huang J."/>
            <person name="Zhao X.W."/>
            <person name="Ke S."/>
            <person name="Chen Y.Y."/>
            <person name="Wu W.L."/>
            <person name="Hsu J.L."/>
            <person name="Lin Y.F."/>
            <person name="Huang M.D."/>
            <person name="Li C.Y."/>
            <person name="Huang L."/>
            <person name="Wang Z.W."/>
            <person name="Zhao X."/>
            <person name="Zhong W.Y."/>
            <person name="Peng D.H."/>
            <person name="Ahmad S."/>
            <person name="Lan S."/>
            <person name="Zhang J.S."/>
            <person name="Tsai W.C."/>
            <person name="Van de Peer Y."/>
            <person name="Liu Z.J."/>
        </authorList>
    </citation>
    <scope>NUCLEOTIDE SEQUENCE</scope>
    <source>
        <strain evidence="1">CP</strain>
    </source>
</reference>
<dbReference type="Proteomes" id="UP001180020">
    <property type="component" value="Unassembled WGS sequence"/>
</dbReference>
<gene>
    <name evidence="1" type="ORF">QJS10_CPA05g00756</name>
</gene>
<dbReference type="AlphaFoldDB" id="A0AAV9EW27"/>
<comment type="caution">
    <text evidence="1">The sequence shown here is derived from an EMBL/GenBank/DDBJ whole genome shotgun (WGS) entry which is preliminary data.</text>
</comment>
<name>A0AAV9EW27_ACOCL</name>
<reference evidence="1" key="2">
    <citation type="submission" date="2023-06" db="EMBL/GenBank/DDBJ databases">
        <authorList>
            <person name="Ma L."/>
            <person name="Liu K.-W."/>
            <person name="Li Z."/>
            <person name="Hsiao Y.-Y."/>
            <person name="Qi Y."/>
            <person name="Fu T."/>
            <person name="Tang G."/>
            <person name="Zhang D."/>
            <person name="Sun W.-H."/>
            <person name="Liu D.-K."/>
            <person name="Li Y."/>
            <person name="Chen G.-Z."/>
            <person name="Liu X.-D."/>
            <person name="Liao X.-Y."/>
            <person name="Jiang Y.-T."/>
            <person name="Yu X."/>
            <person name="Hao Y."/>
            <person name="Huang J."/>
            <person name="Zhao X.-W."/>
            <person name="Ke S."/>
            <person name="Chen Y.-Y."/>
            <person name="Wu W.-L."/>
            <person name="Hsu J.-L."/>
            <person name="Lin Y.-F."/>
            <person name="Huang M.-D."/>
            <person name="Li C.-Y."/>
            <person name="Huang L."/>
            <person name="Wang Z.-W."/>
            <person name="Zhao X."/>
            <person name="Zhong W.-Y."/>
            <person name="Peng D.-H."/>
            <person name="Ahmad S."/>
            <person name="Lan S."/>
            <person name="Zhang J.-S."/>
            <person name="Tsai W.-C."/>
            <person name="Van De Peer Y."/>
            <person name="Liu Z.-J."/>
        </authorList>
    </citation>
    <scope>NUCLEOTIDE SEQUENCE</scope>
    <source>
        <strain evidence="1">CP</strain>
        <tissue evidence="1">Leaves</tissue>
    </source>
</reference>
<accession>A0AAV9EW27</accession>
<sequence>MDSAAYFESDEHLRRQILLLLVDEEEGLKDTAPTRAAFGQLRLPIEDTLFNPYALGCGNLFDMLCACSSASVFLFRGRQLLKEPNIRYVEWSRDSADVEQEDHFDCV</sequence>
<evidence type="ECO:0000313" key="1">
    <source>
        <dbReference type="EMBL" id="KAK1317960.1"/>
    </source>
</evidence>